<comment type="caution">
    <text evidence="2">The sequence shown here is derived from an EMBL/GenBank/DDBJ whole genome shotgun (WGS) entry which is preliminary data.</text>
</comment>
<keyword evidence="1" id="KW-0812">Transmembrane</keyword>
<dbReference type="EMBL" id="BLVP01000008">
    <property type="protein sequence ID" value="GFM37123.1"/>
    <property type="molecule type" value="Genomic_DNA"/>
</dbReference>
<keyword evidence="1" id="KW-0472">Membrane</keyword>
<dbReference type="RefSeq" id="WP_174409766.1">
    <property type="nucleotide sequence ID" value="NZ_BLVP01000008.1"/>
</dbReference>
<protein>
    <submittedName>
        <fullName evidence="2">Uncharacterized protein</fullName>
    </submittedName>
</protein>
<accession>A0A7J0BTT6</accession>
<feature type="transmembrane region" description="Helical" evidence="1">
    <location>
        <begin position="47"/>
        <end position="71"/>
    </location>
</feature>
<evidence type="ECO:0000256" key="1">
    <source>
        <dbReference type="SAM" id="Phobius"/>
    </source>
</evidence>
<dbReference type="AlphaFoldDB" id="A0A7J0BTT6"/>
<evidence type="ECO:0000313" key="2">
    <source>
        <dbReference type="EMBL" id="GFM37123.1"/>
    </source>
</evidence>
<name>A0A7J0BTT6_9BACT</name>
<keyword evidence="1" id="KW-1133">Transmembrane helix</keyword>
<evidence type="ECO:0000313" key="3">
    <source>
        <dbReference type="Proteomes" id="UP000503820"/>
    </source>
</evidence>
<keyword evidence="3" id="KW-1185">Reference proteome</keyword>
<reference evidence="2 3" key="1">
    <citation type="submission" date="2020-05" db="EMBL/GenBank/DDBJ databases">
        <title>Draft genome sequence of Desulfovibrio psychrotolerans JS1T.</title>
        <authorList>
            <person name="Ueno A."/>
            <person name="Tamazawa S."/>
            <person name="Tamamura S."/>
            <person name="Murakami T."/>
            <person name="Kiyama T."/>
            <person name="Inomata H."/>
            <person name="Amano Y."/>
            <person name="Miyakawa K."/>
            <person name="Tamaki H."/>
            <person name="Naganuma T."/>
            <person name="Kaneko K."/>
        </authorList>
    </citation>
    <scope>NUCLEOTIDE SEQUENCE [LARGE SCALE GENOMIC DNA]</scope>
    <source>
        <strain evidence="2 3">JS1</strain>
    </source>
</reference>
<dbReference type="Proteomes" id="UP000503820">
    <property type="component" value="Unassembled WGS sequence"/>
</dbReference>
<organism evidence="2 3">
    <name type="scientific">Desulfovibrio psychrotolerans</name>
    <dbReference type="NCBI Taxonomy" id="415242"/>
    <lineage>
        <taxon>Bacteria</taxon>
        <taxon>Pseudomonadati</taxon>
        <taxon>Thermodesulfobacteriota</taxon>
        <taxon>Desulfovibrionia</taxon>
        <taxon>Desulfovibrionales</taxon>
        <taxon>Desulfovibrionaceae</taxon>
        <taxon>Desulfovibrio</taxon>
    </lineage>
</organism>
<proteinExistence type="predicted"/>
<sequence>MRTTFMQMISRYVRVAPFPHMTTISMAFLALFFGLEARLLTGAGNPLLGGIFWVLSALFAWGVLLCQADAVSRFREFKRVRATLRRYGFSPRILRPVSSSRCQRDAALLAATETGFRAQAHRYFAALGYRWYHILPDKIVANPLHFFHPHFLRSTFLPRRRSFD</sequence>
<gene>
    <name evidence="2" type="ORF">DSM19430T_18070</name>
</gene>